<dbReference type="Proteomes" id="UP000247536">
    <property type="component" value="Unassembled WGS sequence"/>
</dbReference>
<reference evidence="8 9" key="1">
    <citation type="submission" date="2018-06" db="EMBL/GenBank/DDBJ databases">
        <title>Rhizobium wuzhouense sp. nov., isolated from roots of Oryza officinalis.</title>
        <authorList>
            <person name="Yuan T."/>
        </authorList>
    </citation>
    <scope>NUCLEOTIDE SEQUENCE [LARGE SCALE GENOMIC DNA]</scope>
    <source>
        <strain evidence="8 9">W44</strain>
    </source>
</reference>
<gene>
    <name evidence="8" type="ORF">DMY87_17485</name>
</gene>
<dbReference type="Gene3D" id="1.10.8.870">
    <property type="entry name" value="Alpha-glycerophosphate oxidase, cap domain"/>
    <property type="match status" value="1"/>
</dbReference>
<dbReference type="Pfam" id="PF01266">
    <property type="entry name" value="DAO"/>
    <property type="match status" value="1"/>
</dbReference>
<evidence type="ECO:0000256" key="2">
    <source>
        <dbReference type="ARBA" id="ARBA00007330"/>
    </source>
</evidence>
<dbReference type="InterPro" id="IPR031656">
    <property type="entry name" value="DAO_C"/>
</dbReference>
<evidence type="ECO:0000256" key="4">
    <source>
        <dbReference type="ARBA" id="ARBA00022827"/>
    </source>
</evidence>
<dbReference type="RefSeq" id="WP_110792956.1">
    <property type="nucleotide sequence ID" value="NZ_QJRY01000007.1"/>
</dbReference>
<keyword evidence="3" id="KW-0285">Flavoprotein</keyword>
<proteinExistence type="inferred from homology"/>
<dbReference type="InterPro" id="IPR006076">
    <property type="entry name" value="FAD-dep_OxRdtase"/>
</dbReference>
<evidence type="ECO:0000256" key="5">
    <source>
        <dbReference type="ARBA" id="ARBA00023002"/>
    </source>
</evidence>
<evidence type="ECO:0000259" key="7">
    <source>
        <dbReference type="Pfam" id="PF16901"/>
    </source>
</evidence>
<keyword evidence="4" id="KW-0274">FAD</keyword>
<comment type="similarity">
    <text evidence="2">Belongs to the FAD-dependent glycerol-3-phosphate dehydrogenase family.</text>
</comment>
<dbReference type="Gene3D" id="3.50.50.60">
    <property type="entry name" value="FAD/NAD(P)-binding domain"/>
    <property type="match status" value="1"/>
</dbReference>
<name>A0ABX5NP75_9HYPH</name>
<evidence type="ECO:0000256" key="3">
    <source>
        <dbReference type="ARBA" id="ARBA00022630"/>
    </source>
</evidence>
<feature type="domain" description="Alpha-glycerophosphate oxidase C-terminal" evidence="7">
    <location>
        <begin position="423"/>
        <end position="546"/>
    </location>
</feature>
<dbReference type="PROSITE" id="PS00978">
    <property type="entry name" value="FAD_G3PDH_2"/>
    <property type="match status" value="1"/>
</dbReference>
<dbReference type="InterPro" id="IPR038299">
    <property type="entry name" value="DAO_C_sf"/>
</dbReference>
<dbReference type="PRINTS" id="PR01001">
    <property type="entry name" value="FADG3PDH"/>
</dbReference>
<dbReference type="PANTHER" id="PTHR11985:SF15">
    <property type="entry name" value="GLYCEROL-3-PHOSPHATE DEHYDROGENASE, MITOCHONDRIAL"/>
    <property type="match status" value="1"/>
</dbReference>
<dbReference type="Pfam" id="PF16901">
    <property type="entry name" value="DAO_C"/>
    <property type="match status" value="1"/>
</dbReference>
<evidence type="ECO:0000313" key="9">
    <source>
        <dbReference type="Proteomes" id="UP000247536"/>
    </source>
</evidence>
<dbReference type="PANTHER" id="PTHR11985">
    <property type="entry name" value="GLYCEROL-3-PHOSPHATE DEHYDROGENASE"/>
    <property type="match status" value="1"/>
</dbReference>
<evidence type="ECO:0000256" key="1">
    <source>
        <dbReference type="ARBA" id="ARBA00001974"/>
    </source>
</evidence>
<comment type="caution">
    <text evidence="8">The sequence shown here is derived from an EMBL/GenBank/DDBJ whole genome shotgun (WGS) entry which is preliminary data.</text>
</comment>
<protein>
    <submittedName>
        <fullName evidence="8">Glycerol-3-phosphate dehydrogenase/oxidase</fullName>
    </submittedName>
</protein>
<keyword evidence="9" id="KW-1185">Reference proteome</keyword>
<dbReference type="SUPFAM" id="SSF51905">
    <property type="entry name" value="FAD/NAD(P)-binding domain"/>
    <property type="match status" value="1"/>
</dbReference>
<feature type="domain" description="FAD dependent oxidoreductase" evidence="6">
    <location>
        <begin position="21"/>
        <end position="368"/>
    </location>
</feature>
<dbReference type="InterPro" id="IPR036188">
    <property type="entry name" value="FAD/NAD-bd_sf"/>
</dbReference>
<keyword evidence="5" id="KW-0560">Oxidoreductase</keyword>
<accession>A0ABX5NP75</accession>
<dbReference type="EMBL" id="QJRY01000007">
    <property type="protein sequence ID" value="PYB71166.1"/>
    <property type="molecule type" value="Genomic_DNA"/>
</dbReference>
<comment type="cofactor">
    <cofactor evidence="1">
        <name>FAD</name>
        <dbReference type="ChEBI" id="CHEBI:57692"/>
    </cofactor>
</comment>
<sequence>MRNRDEVLQQLRTASSGAAHILIVGGGINGIGLYRDLALQDVPAILIDKGDFSSGTSAAPSRLIHGGLRYLETGEFELVRESVIERNHLIRNAPHLVKPIPVWVPAFSWFGGMLSAGLRFLKLKKTPGAKGILVVKLGLVFFDRFGRKNQTMPAHRLMSKRESKRRMPGLSDKVCAVAEYYDARLVHPERLVLELVKDAERDCPQSIALPYVSLDATHGSRVRLKDEISGETFTVEPQLVINCAGAWADEVDRRLHIEKRLIGGTRGSHLIMRRPDLARQLGNGMLYFETKDFRACLVYALDTDNILLGTTDIRVTGPEEARCSDEEIDYLFDVLEQVLPGAKASRDEIVFAYSGIRPLPWSGDAATGSISRDHALHAFEPEPNRPFPVLTLVGGKWTTYRACAEQICDTILKRIGMVRRKTTLSQPIGGGRQFETDKKGLVQAIKEIVLASGLPTDIAATLYRRYGTEAQMVAAMMAGSGAKIADSGDLYAKDEIRWILRHERVTRLADIVLRRTLLPFENAITPAVIDGIATAAAGELGWSDVRRAEEIAHTTSLLTQHYRVSSLTE</sequence>
<evidence type="ECO:0000259" key="6">
    <source>
        <dbReference type="Pfam" id="PF01266"/>
    </source>
</evidence>
<organism evidence="8 9">
    <name type="scientific">Rhizobium wuzhouense</name>
    <dbReference type="NCBI Taxonomy" id="1986026"/>
    <lineage>
        <taxon>Bacteria</taxon>
        <taxon>Pseudomonadati</taxon>
        <taxon>Pseudomonadota</taxon>
        <taxon>Alphaproteobacteria</taxon>
        <taxon>Hyphomicrobiales</taxon>
        <taxon>Rhizobiaceae</taxon>
        <taxon>Rhizobium/Agrobacterium group</taxon>
        <taxon>Rhizobium</taxon>
    </lineage>
</organism>
<dbReference type="InterPro" id="IPR000447">
    <property type="entry name" value="G3P_DH_FAD-dep"/>
</dbReference>
<evidence type="ECO:0000313" key="8">
    <source>
        <dbReference type="EMBL" id="PYB71166.1"/>
    </source>
</evidence>
<dbReference type="Gene3D" id="3.30.9.10">
    <property type="entry name" value="D-Amino Acid Oxidase, subunit A, domain 2"/>
    <property type="match status" value="1"/>
</dbReference>